<evidence type="ECO:0000259" key="6">
    <source>
        <dbReference type="Pfam" id="PF07969"/>
    </source>
</evidence>
<dbReference type="InterPro" id="IPR024403">
    <property type="entry name" value="DHOase_cat"/>
</dbReference>
<dbReference type="InterPro" id="IPR013108">
    <property type="entry name" value="Amidohydro_3"/>
</dbReference>
<dbReference type="InterPro" id="IPR011059">
    <property type="entry name" value="Metal-dep_hydrolase_composite"/>
</dbReference>
<dbReference type="NCBIfam" id="TIGR00857">
    <property type="entry name" value="pyrC_multi"/>
    <property type="match status" value="1"/>
</dbReference>
<evidence type="ECO:0000256" key="4">
    <source>
        <dbReference type="ARBA" id="ARBA00022833"/>
    </source>
</evidence>
<dbReference type="GO" id="GO:0004151">
    <property type="term" value="F:dihydroorotase activity"/>
    <property type="evidence" value="ECO:0007669"/>
    <property type="project" value="UniProtKB-EC"/>
</dbReference>
<dbReference type="Pfam" id="PF12890">
    <property type="entry name" value="DHOase"/>
    <property type="match status" value="1"/>
</dbReference>
<evidence type="ECO:0000313" key="8">
    <source>
        <dbReference type="EMBL" id="CBH74634.1"/>
    </source>
</evidence>
<reference evidence="8" key="1">
    <citation type="submission" date="2009-10" db="EMBL/GenBank/DDBJ databases">
        <title>Diversity of trophic interactions inside an arsenic-rich microbial ecosystem.</title>
        <authorList>
            <person name="Bertin P.N."/>
            <person name="Heinrich-Salmeron A."/>
            <person name="Pelletier E."/>
            <person name="Goulhen-Chollet F."/>
            <person name="Arsene-Ploetze F."/>
            <person name="Gallien S."/>
            <person name="Calteau A."/>
            <person name="Vallenet D."/>
            <person name="Casiot C."/>
            <person name="Chane-Woon-Ming B."/>
            <person name="Giloteaux L."/>
            <person name="Barakat M."/>
            <person name="Bonnefoy V."/>
            <person name="Bruneel O."/>
            <person name="Chandler M."/>
            <person name="Cleiss J."/>
            <person name="Duran R."/>
            <person name="Elbaz-Poulichet F."/>
            <person name="Fonknechten N."/>
            <person name="Lauga B."/>
            <person name="Mornico D."/>
            <person name="Ortet P."/>
            <person name="Schaeffer C."/>
            <person name="Siguier P."/>
            <person name="Alexander Thil Smith A."/>
            <person name="Van Dorsselaer A."/>
            <person name="Weissenbach J."/>
            <person name="Medigue C."/>
            <person name="Le Paslier D."/>
        </authorList>
    </citation>
    <scope>NUCLEOTIDE SEQUENCE</scope>
</reference>
<evidence type="ECO:0000259" key="7">
    <source>
        <dbReference type="Pfam" id="PF12890"/>
    </source>
</evidence>
<evidence type="ECO:0000256" key="2">
    <source>
        <dbReference type="ARBA" id="ARBA00022723"/>
    </source>
</evidence>
<accession>E6PDU9</accession>
<organism evidence="8">
    <name type="scientific">mine drainage metagenome</name>
    <dbReference type="NCBI Taxonomy" id="410659"/>
    <lineage>
        <taxon>unclassified sequences</taxon>
        <taxon>metagenomes</taxon>
        <taxon>ecological metagenomes</taxon>
    </lineage>
</organism>
<dbReference type="GO" id="GO:0006221">
    <property type="term" value="P:pyrimidine nucleotide biosynthetic process"/>
    <property type="evidence" value="ECO:0007669"/>
    <property type="project" value="UniProtKB-KW"/>
</dbReference>
<dbReference type="Pfam" id="PF07969">
    <property type="entry name" value="Amidohydro_3"/>
    <property type="match status" value="1"/>
</dbReference>
<dbReference type="EMBL" id="CABL01000002">
    <property type="protein sequence ID" value="CBH74634.1"/>
    <property type="molecule type" value="Genomic_DNA"/>
</dbReference>
<evidence type="ECO:0000256" key="5">
    <source>
        <dbReference type="ARBA" id="ARBA00022975"/>
    </source>
</evidence>
<dbReference type="PANTHER" id="PTHR43668:SF2">
    <property type="entry name" value="ALLANTOINASE"/>
    <property type="match status" value="1"/>
</dbReference>
<dbReference type="GO" id="GO:0046872">
    <property type="term" value="F:metal ion binding"/>
    <property type="evidence" value="ECO:0007669"/>
    <property type="project" value="UniProtKB-KW"/>
</dbReference>
<proteinExistence type="inferred from homology"/>
<sequence>MLVRGGRIVDPRQRIDALRDLRVEGERIVEIGEHLRARAGEETIDAGGWVVAPGFIDAHVHLREPGFEAKETLASGSAAAVRGGFTTLCAMPNTEPAIDDLEMLARVSFPHPNRERGILARIFPIAAMTRARAGRDILDYGSLVRGGAVAFSDDGSTVADARVMRDVMRALAPLDRLAIVHAEDAALKGDGVMNEGVVSRRLGLLGSPASAEESIVARDLVIGLEVGARLHVAHLSTARSMELVAWARERNARVTCEVTPHHLLLTDEAIEELGARAKVNPPLRSAADARALRDAVRNGAIDFFASDHAPHTDAEKSGDLARAAVGFSGLEIAVGAYARALPDLAMIDFVALCSTRAAELLQLPGGSLSVGAPADITMFSERAWRVDSSAFASKGRATPFDGWELPRRIEATVVAGRIAYRAEDPPNRA</sequence>
<evidence type="ECO:0000256" key="1">
    <source>
        <dbReference type="ARBA" id="ARBA00001947"/>
    </source>
</evidence>
<dbReference type="AlphaFoldDB" id="E6PDU9"/>
<protein>
    <submittedName>
        <fullName evidence="8">Dihydroorotase</fullName>
        <ecNumber evidence="8">3.5.2.3</ecNumber>
    </submittedName>
</protein>
<dbReference type="SUPFAM" id="SSF51556">
    <property type="entry name" value="Metallo-dependent hydrolases"/>
    <property type="match status" value="1"/>
</dbReference>
<dbReference type="InterPro" id="IPR032466">
    <property type="entry name" value="Metal_Hydrolase"/>
</dbReference>
<dbReference type="InterPro" id="IPR004722">
    <property type="entry name" value="DHOase"/>
</dbReference>
<dbReference type="EC" id="3.5.2.3" evidence="8"/>
<dbReference type="InterPro" id="IPR050138">
    <property type="entry name" value="DHOase/Allantoinase_Hydrolase"/>
</dbReference>
<keyword evidence="4" id="KW-0862">Zinc</keyword>
<dbReference type="SUPFAM" id="SSF51338">
    <property type="entry name" value="Composite domain of metallo-dependent hydrolases"/>
    <property type="match status" value="1"/>
</dbReference>
<feature type="domain" description="Amidohydrolase 3" evidence="6">
    <location>
        <begin position="268"/>
        <end position="420"/>
    </location>
</feature>
<dbReference type="GO" id="GO:0004038">
    <property type="term" value="F:allantoinase activity"/>
    <property type="evidence" value="ECO:0007669"/>
    <property type="project" value="TreeGrafter"/>
</dbReference>
<dbReference type="GO" id="GO:0006145">
    <property type="term" value="P:purine nucleobase catabolic process"/>
    <property type="evidence" value="ECO:0007669"/>
    <property type="project" value="TreeGrafter"/>
</dbReference>
<dbReference type="GO" id="GO:0005737">
    <property type="term" value="C:cytoplasm"/>
    <property type="evidence" value="ECO:0007669"/>
    <property type="project" value="TreeGrafter"/>
</dbReference>
<dbReference type="InterPro" id="IPR002195">
    <property type="entry name" value="Dihydroorotase_CS"/>
</dbReference>
<name>E6PDU9_9ZZZZ</name>
<dbReference type="PROSITE" id="PS00482">
    <property type="entry name" value="DIHYDROOROTASE_1"/>
    <property type="match status" value="1"/>
</dbReference>
<feature type="domain" description="Dihydroorotase catalytic" evidence="7">
    <location>
        <begin position="49"/>
        <end position="238"/>
    </location>
</feature>
<gene>
    <name evidence="8" type="primary">pyrC</name>
    <name evidence="8" type="ORF">CARN1_1737</name>
</gene>
<dbReference type="Gene3D" id="3.20.20.140">
    <property type="entry name" value="Metal-dependent hydrolases"/>
    <property type="match status" value="1"/>
</dbReference>
<dbReference type="CDD" id="cd01317">
    <property type="entry name" value="DHOase_IIa"/>
    <property type="match status" value="1"/>
</dbReference>
<dbReference type="HAMAP" id="MF_00220_B">
    <property type="entry name" value="PyrC_classI_B"/>
    <property type="match status" value="1"/>
</dbReference>
<evidence type="ECO:0000256" key="3">
    <source>
        <dbReference type="ARBA" id="ARBA00022801"/>
    </source>
</evidence>
<keyword evidence="3 8" id="KW-0378">Hydrolase</keyword>
<comment type="cofactor">
    <cofactor evidence="1">
        <name>Zn(2+)</name>
        <dbReference type="ChEBI" id="CHEBI:29105"/>
    </cofactor>
</comment>
<keyword evidence="5" id="KW-0665">Pyrimidine biosynthesis</keyword>
<dbReference type="PROSITE" id="PS00483">
    <property type="entry name" value="DIHYDROOROTASE_2"/>
    <property type="match status" value="1"/>
</dbReference>
<keyword evidence="2" id="KW-0479">Metal-binding</keyword>
<dbReference type="PANTHER" id="PTHR43668">
    <property type="entry name" value="ALLANTOINASE"/>
    <property type="match status" value="1"/>
</dbReference>
<comment type="caution">
    <text evidence="8">The sequence shown here is derived from an EMBL/GenBank/DDBJ whole genome shotgun (WGS) entry which is preliminary data.</text>
</comment>
<dbReference type="Gene3D" id="2.30.40.10">
    <property type="entry name" value="Urease, subunit C, domain 1"/>
    <property type="match status" value="1"/>
</dbReference>